<sequence length="593" mass="64273">MAAPAGEGTPLSLRPFPVGDKEPQTVADFIARVNAQPGGFRSLSEAALREEAARQAQGDGPPDEDDVDMSDGDGDGDGEADAVDDEAAAQDPAQARFEVLRNIDMAGNTAMLTLDTLSLLLSKQNPSQASLTLSKQLREVAGIGTLGADRLEETNVTEDKEKDQEAVAIGWTLMELSKTRDAAEAASAFLENEVESESRYWEDVVGVQSSGWSICKMPQERHTLGVKFGFDEAAPEFRNSGLAPMRRNEDGSVKLDSGALGGTSERLVVTVEKDGNVVGRSTMAPQTADDAPLEARVLEARNTLFAQELWHELGREARTLTAYDVRLQGTGLAYDMDEKTKVVVELLSLDSAPTSDGALPENDTAEAISLTLHILLSYAHRLNELMRIRPLPPHIPRSRGQHAYTLLRPIIARVIYLRNLTSTTRYIGALTKTLQKAGLEASFTLRTAQPSIPEAGATKGPNQHSAAQLLVRSMLQPPVFTMALTLLPGISVTIRGHTYLYPVTGTYYYILLPPSSPIETLCPPHKDGYTDLRSLAEYLCTAIDRLLADHFISKLPGDDWAKNVYTWRGRDEAPAPASLESVVTKISGAVVQS</sequence>
<evidence type="ECO:0000256" key="4">
    <source>
        <dbReference type="ARBA" id="ARBA00023015"/>
    </source>
</evidence>
<keyword evidence="8" id="KW-0010">Activator</keyword>
<dbReference type="EMBL" id="JPKY01000152">
    <property type="protein sequence ID" value="KFH41001.1"/>
    <property type="molecule type" value="Genomic_DNA"/>
</dbReference>
<dbReference type="AlphaFoldDB" id="A0A086SV69"/>
<keyword evidence="6 8" id="KW-0539">Nucleus</keyword>
<evidence type="ECO:0000256" key="1">
    <source>
        <dbReference type="ARBA" id="ARBA00004123"/>
    </source>
</evidence>
<dbReference type="Pfam" id="PF10156">
    <property type="entry name" value="Med17"/>
    <property type="match status" value="1"/>
</dbReference>
<evidence type="ECO:0000313" key="10">
    <source>
        <dbReference type="EMBL" id="KFH41001.1"/>
    </source>
</evidence>
<evidence type="ECO:0000256" key="2">
    <source>
        <dbReference type="ARBA" id="ARBA00005635"/>
    </source>
</evidence>
<comment type="caution">
    <text evidence="10">The sequence shown here is derived from an EMBL/GenBank/DDBJ whole genome shotgun (WGS) entry which is preliminary data.</text>
</comment>
<accession>A0A086SV69</accession>
<dbReference type="Gene3D" id="6.10.250.2620">
    <property type="match status" value="1"/>
</dbReference>
<comment type="function">
    <text evidence="8">Component of the Mediator complex, a coactivator involved in the regulated transcription of nearly all RNA polymerase II-dependent genes. Mediator functions as a bridge to convey information from gene-specific regulatory proteins to the basal RNA polymerase II transcription machinery. Mediator is recruited to promoters by direct interactions with regulatory proteins and serves as a scaffold for the assembly of a functional preinitiation complex with RNA polymerase II and the general transcription factors.</text>
</comment>
<feature type="region of interest" description="Disordered" evidence="9">
    <location>
        <begin position="1"/>
        <end position="21"/>
    </location>
</feature>
<dbReference type="GO" id="GO:0070847">
    <property type="term" value="C:core mediator complex"/>
    <property type="evidence" value="ECO:0007669"/>
    <property type="project" value="TreeGrafter"/>
</dbReference>
<evidence type="ECO:0000313" key="11">
    <source>
        <dbReference type="Proteomes" id="UP000029964"/>
    </source>
</evidence>
<evidence type="ECO:0000256" key="5">
    <source>
        <dbReference type="ARBA" id="ARBA00023163"/>
    </source>
</evidence>
<proteinExistence type="inferred from homology"/>
<feature type="region of interest" description="Disordered" evidence="9">
    <location>
        <begin position="47"/>
        <end position="91"/>
    </location>
</feature>
<dbReference type="Proteomes" id="UP000029964">
    <property type="component" value="Unassembled WGS sequence"/>
</dbReference>
<keyword evidence="11" id="KW-1185">Reference proteome</keyword>
<dbReference type="HOGENOM" id="CLU_015164_0_0_1"/>
<keyword evidence="5 8" id="KW-0804">Transcription</keyword>
<feature type="compositionally biased region" description="Acidic residues" evidence="9">
    <location>
        <begin position="61"/>
        <end position="88"/>
    </location>
</feature>
<comment type="subunit">
    <text evidence="8">Component of the Mediator complex.</text>
</comment>
<dbReference type="InterPro" id="IPR019313">
    <property type="entry name" value="Mediator_Med17"/>
</dbReference>
<dbReference type="GO" id="GO:0003712">
    <property type="term" value="F:transcription coregulator activity"/>
    <property type="evidence" value="ECO:0007669"/>
    <property type="project" value="InterPro"/>
</dbReference>
<evidence type="ECO:0000256" key="6">
    <source>
        <dbReference type="ARBA" id="ARBA00023242"/>
    </source>
</evidence>
<evidence type="ECO:0000256" key="3">
    <source>
        <dbReference type="ARBA" id="ARBA00019610"/>
    </source>
</evidence>
<comment type="subcellular location">
    <subcellularLocation>
        <location evidence="1 8">Nucleus</location>
    </subcellularLocation>
</comment>
<evidence type="ECO:0000256" key="7">
    <source>
        <dbReference type="ARBA" id="ARBA00032014"/>
    </source>
</evidence>
<dbReference type="OrthoDB" id="5319830at2759"/>
<organism evidence="10 11">
    <name type="scientific">Hapsidospora chrysogenum (strain ATCC 11550 / CBS 779.69 / DSM 880 / IAM 14645 / JCM 23072 / IMI 49137)</name>
    <name type="common">Acremonium chrysogenum</name>
    <dbReference type="NCBI Taxonomy" id="857340"/>
    <lineage>
        <taxon>Eukaryota</taxon>
        <taxon>Fungi</taxon>
        <taxon>Dikarya</taxon>
        <taxon>Ascomycota</taxon>
        <taxon>Pezizomycotina</taxon>
        <taxon>Sordariomycetes</taxon>
        <taxon>Hypocreomycetidae</taxon>
        <taxon>Hypocreales</taxon>
        <taxon>Bionectriaceae</taxon>
        <taxon>Hapsidospora</taxon>
    </lineage>
</organism>
<dbReference type="GO" id="GO:0006357">
    <property type="term" value="P:regulation of transcription by RNA polymerase II"/>
    <property type="evidence" value="ECO:0007669"/>
    <property type="project" value="InterPro"/>
</dbReference>
<reference evidence="11" key="1">
    <citation type="journal article" date="2014" name="Genome Announc.">
        <title>Genome sequence and annotation of Acremonium chrysogenum, producer of the beta-lactam antibiotic cephalosporin C.</title>
        <authorList>
            <person name="Terfehr D."/>
            <person name="Dahlmann T.A."/>
            <person name="Specht T."/>
            <person name="Zadra I."/>
            <person name="Kuernsteiner H."/>
            <person name="Kueck U."/>
        </authorList>
    </citation>
    <scope>NUCLEOTIDE SEQUENCE [LARGE SCALE GENOMIC DNA]</scope>
    <source>
        <strain evidence="11">ATCC 11550 / CBS 779.69 / DSM 880 / IAM 14645 / JCM 23072 / IMI 49137</strain>
    </source>
</reference>
<comment type="similarity">
    <text evidence="2 8">Belongs to the Mediator complex subunit 17 family.</text>
</comment>
<dbReference type="PANTHER" id="PTHR13114">
    <property type="entry name" value="MEDIATOR OF RNA POLYMERASE II TRANSCRIPTION SUBUNIT 17"/>
    <property type="match status" value="1"/>
</dbReference>
<name>A0A086SV69_HAPC1</name>
<dbReference type="STRING" id="857340.A0A086SV69"/>
<gene>
    <name evidence="8" type="primary">MED17</name>
    <name evidence="10" type="ORF">ACRE_083000</name>
</gene>
<evidence type="ECO:0000256" key="8">
    <source>
        <dbReference type="RuleBase" id="RU364140"/>
    </source>
</evidence>
<keyword evidence="4 8" id="KW-0805">Transcription regulation</keyword>
<dbReference type="GO" id="GO:0016592">
    <property type="term" value="C:mediator complex"/>
    <property type="evidence" value="ECO:0007669"/>
    <property type="project" value="InterPro"/>
</dbReference>
<protein>
    <recommendedName>
        <fullName evidence="3 8">Mediator of RNA polymerase II transcription subunit 17</fullName>
    </recommendedName>
    <alternativeName>
        <fullName evidence="7 8">Mediator complex subunit 17</fullName>
    </alternativeName>
</protein>
<dbReference type="PANTHER" id="PTHR13114:SF7">
    <property type="entry name" value="MEDIATOR OF RNA POLYMERASE II TRANSCRIPTION SUBUNIT 17"/>
    <property type="match status" value="1"/>
</dbReference>
<evidence type="ECO:0000256" key="9">
    <source>
        <dbReference type="SAM" id="MobiDB-lite"/>
    </source>
</evidence>